<dbReference type="InterPro" id="IPR027417">
    <property type="entry name" value="P-loop_NTPase"/>
</dbReference>
<dbReference type="InterPro" id="IPR053940">
    <property type="entry name" value="UTP25_NTPase-like"/>
</dbReference>
<protein>
    <recommendedName>
        <fullName evidence="9">U3 small nucleolar RNA-associated protein 25</fullName>
    </recommendedName>
</protein>
<dbReference type="Pfam" id="PF06862">
    <property type="entry name" value="Utp25_C"/>
    <property type="match status" value="1"/>
</dbReference>
<dbReference type="InterPro" id="IPR053939">
    <property type="entry name" value="UTP25_C"/>
</dbReference>
<feature type="compositionally biased region" description="Acidic residues" evidence="4">
    <location>
        <begin position="142"/>
        <end position="159"/>
    </location>
</feature>
<comment type="similarity">
    <text evidence="2">Belongs to the UTP25 family.</text>
</comment>
<organism evidence="7 8">
    <name type="scientific">Morella rubra</name>
    <name type="common">Chinese bayberry</name>
    <dbReference type="NCBI Taxonomy" id="262757"/>
    <lineage>
        <taxon>Eukaryota</taxon>
        <taxon>Viridiplantae</taxon>
        <taxon>Streptophyta</taxon>
        <taxon>Embryophyta</taxon>
        <taxon>Tracheophyta</taxon>
        <taxon>Spermatophyta</taxon>
        <taxon>Magnoliopsida</taxon>
        <taxon>eudicotyledons</taxon>
        <taxon>Gunneridae</taxon>
        <taxon>Pentapetalae</taxon>
        <taxon>rosids</taxon>
        <taxon>fabids</taxon>
        <taxon>Fagales</taxon>
        <taxon>Myricaceae</taxon>
        <taxon>Morella</taxon>
    </lineage>
</organism>
<dbReference type="GO" id="GO:0034511">
    <property type="term" value="F:U3 snoRNA binding"/>
    <property type="evidence" value="ECO:0007669"/>
    <property type="project" value="InterPro"/>
</dbReference>
<feature type="compositionally biased region" description="Basic and acidic residues" evidence="4">
    <location>
        <begin position="86"/>
        <end position="99"/>
    </location>
</feature>
<feature type="compositionally biased region" description="Acidic residues" evidence="4">
    <location>
        <begin position="385"/>
        <end position="395"/>
    </location>
</feature>
<dbReference type="EMBL" id="RXIC02000026">
    <property type="protein sequence ID" value="KAB1204271.1"/>
    <property type="molecule type" value="Genomic_DNA"/>
</dbReference>
<evidence type="ECO:0000313" key="7">
    <source>
        <dbReference type="EMBL" id="KAB1204271.1"/>
    </source>
</evidence>
<evidence type="ECO:0000256" key="3">
    <source>
        <dbReference type="ARBA" id="ARBA00023242"/>
    </source>
</evidence>
<comment type="subcellular location">
    <subcellularLocation>
        <location evidence="1">Nucleus</location>
        <location evidence="1">Nucleolus</location>
    </subcellularLocation>
</comment>
<keyword evidence="8" id="KW-1185">Reference proteome</keyword>
<feature type="compositionally biased region" description="Polar residues" evidence="4">
    <location>
        <begin position="401"/>
        <end position="412"/>
    </location>
</feature>
<feature type="domain" description="UTP25 NTP hydrolase-like" evidence="6">
    <location>
        <begin position="269"/>
        <end position="563"/>
    </location>
</feature>
<dbReference type="InterPro" id="IPR010678">
    <property type="entry name" value="UTP25"/>
</dbReference>
<evidence type="ECO:0000256" key="4">
    <source>
        <dbReference type="SAM" id="MobiDB-lite"/>
    </source>
</evidence>
<sequence>MRGPMGKQFGRNRGLKRHKSLEKSEVSKHAIKKNHVKEEARRPSLSFSEELSEDKSTGMASEEEESNGEASMYDNLLMKLRSSSKSMDDACKKRQRLLEGESDSEEDEDDGCESSSVSEEEDNEEKRMLQEQDMVDTGEQSQDSETEDDYEASETDQELDVGVNDQCSVESSACVSSFSMHLGHNLSAEEVGKLAKNKWKYKWEVPASGMSNCKWMGTGDCFLKEVDASSSYGLKPGLYDHWLDFYKTSGRNDFHLSKEMSFFSLCNSYQDILHCNKKPFYHKGLEEDSSIMDAYLMHSLNHVFRTRDLVKKNDSKLAKHPESAINENLAGDSLRDHGFTRPKVLILLPLRHIALRVVQRLIKLTPSAYKVNVEHLDRLLKEFGTQEDEDNEDKDELSHDAQGNSRALKSSKPSDFQALFGGKRDDEDQFMFGIKFTRRSINLFSDFHSSDMIVASPVRLIGKIWEAQKCKEKDIDYLSSIEVLIIDHADVIAMQNWSHVNTVVEQLNHIPSKRPRTDIQRIRHWYLNRHARFFRQTIILGYYSNPDINALFNHHCSNYQGKVKLVCEYKGVLPKVILQVRQIYERFDVDSITDADDARFEYFVKKVFPKIKDSVQGGVMLFISSYFEFVRIRNFLKSQDASFCLLGEYTEQSDISRARVWFFEGKRKIMLYTERAHFYFRYKIRGIQNLIIYSLPERKEFYPEIVNMLDGSHSMSCTVLFSRFDHFRLERIVGTASAKRMATSEKGVFVFC</sequence>
<evidence type="ECO:0000313" key="8">
    <source>
        <dbReference type="Proteomes" id="UP000516437"/>
    </source>
</evidence>
<reference evidence="7 8" key="1">
    <citation type="journal article" date="2019" name="Plant Biotechnol. J.">
        <title>The red bayberry genome and genetic basis of sex determination.</title>
        <authorList>
            <person name="Jia H.M."/>
            <person name="Jia H.J."/>
            <person name="Cai Q.L."/>
            <person name="Wang Y."/>
            <person name="Zhao H.B."/>
            <person name="Yang W.F."/>
            <person name="Wang G.Y."/>
            <person name="Li Y.H."/>
            <person name="Zhan D.L."/>
            <person name="Shen Y.T."/>
            <person name="Niu Q.F."/>
            <person name="Chang L."/>
            <person name="Qiu J."/>
            <person name="Zhao L."/>
            <person name="Xie H.B."/>
            <person name="Fu W.Y."/>
            <person name="Jin J."/>
            <person name="Li X.W."/>
            <person name="Jiao Y."/>
            <person name="Zhou C.C."/>
            <person name="Tu T."/>
            <person name="Chai C.Y."/>
            <person name="Gao J.L."/>
            <person name="Fan L.J."/>
            <person name="van de Weg E."/>
            <person name="Wang J.Y."/>
            <person name="Gao Z.S."/>
        </authorList>
    </citation>
    <scope>NUCLEOTIDE SEQUENCE [LARGE SCALE GENOMIC DNA]</scope>
    <source>
        <tissue evidence="7">Leaves</tissue>
    </source>
</reference>
<gene>
    <name evidence="7" type="ORF">CJ030_MR8G009059</name>
</gene>
<dbReference type="Proteomes" id="UP000516437">
    <property type="component" value="Chromosome 8"/>
</dbReference>
<feature type="region of interest" description="Disordered" evidence="4">
    <location>
        <begin position="384"/>
        <end position="412"/>
    </location>
</feature>
<keyword evidence="3" id="KW-0539">Nucleus</keyword>
<feature type="region of interest" description="Disordered" evidence="4">
    <location>
        <begin position="1"/>
        <end position="160"/>
    </location>
</feature>
<dbReference type="GO" id="GO:0000462">
    <property type="term" value="P:maturation of SSU-rRNA from tricistronic rRNA transcript (SSU-rRNA, 5.8S rRNA, LSU-rRNA)"/>
    <property type="evidence" value="ECO:0007669"/>
    <property type="project" value="TreeGrafter"/>
</dbReference>
<evidence type="ECO:0008006" key="9">
    <source>
        <dbReference type="Google" id="ProtNLM"/>
    </source>
</evidence>
<dbReference type="AlphaFoldDB" id="A0A6A1UVH2"/>
<comment type="caution">
    <text evidence="7">The sequence shown here is derived from an EMBL/GenBank/DDBJ whole genome shotgun (WGS) entry which is preliminary data.</text>
</comment>
<feature type="compositionally biased region" description="Acidic residues" evidence="4">
    <location>
        <begin position="100"/>
        <end position="123"/>
    </location>
</feature>
<evidence type="ECO:0000256" key="2">
    <source>
        <dbReference type="ARBA" id="ARBA00009223"/>
    </source>
</evidence>
<feature type="domain" description="UTP25 C-terminal" evidence="5">
    <location>
        <begin position="574"/>
        <end position="751"/>
    </location>
</feature>
<accession>A0A6A1UVH2</accession>
<dbReference type="OrthoDB" id="10264378at2759"/>
<proteinExistence type="inferred from homology"/>
<evidence type="ECO:0000259" key="6">
    <source>
        <dbReference type="Pfam" id="PF22916"/>
    </source>
</evidence>
<evidence type="ECO:0000259" key="5">
    <source>
        <dbReference type="Pfam" id="PF06862"/>
    </source>
</evidence>
<dbReference type="Pfam" id="PF22916">
    <property type="entry name" value="UTP25_NTPase-like"/>
    <property type="match status" value="1"/>
</dbReference>
<evidence type="ECO:0000256" key="1">
    <source>
        <dbReference type="ARBA" id="ARBA00004604"/>
    </source>
</evidence>
<dbReference type="Gene3D" id="3.40.50.300">
    <property type="entry name" value="P-loop containing nucleotide triphosphate hydrolases"/>
    <property type="match status" value="1"/>
</dbReference>
<name>A0A6A1UVH2_9ROSI</name>
<dbReference type="GO" id="GO:0032040">
    <property type="term" value="C:small-subunit processome"/>
    <property type="evidence" value="ECO:0007669"/>
    <property type="project" value="TreeGrafter"/>
</dbReference>
<dbReference type="PANTHER" id="PTHR12933">
    <property type="entry name" value="ORF PROTEIN-RELATED"/>
    <property type="match status" value="1"/>
</dbReference>
<dbReference type="PANTHER" id="PTHR12933:SF0">
    <property type="entry name" value="U3 SMALL NUCLEOLAR RNA-ASSOCIATED PROTEIN 25 HOMOLOG"/>
    <property type="match status" value="1"/>
</dbReference>
<feature type="compositionally biased region" description="Low complexity" evidence="4">
    <location>
        <begin position="68"/>
        <end position="85"/>
    </location>
</feature>
<dbReference type="GO" id="GO:0019843">
    <property type="term" value="F:rRNA binding"/>
    <property type="evidence" value="ECO:0007669"/>
    <property type="project" value="TreeGrafter"/>
</dbReference>